<dbReference type="Proteomes" id="UP000057820">
    <property type="component" value="Plasmid 4"/>
</dbReference>
<dbReference type="EMBL" id="LN868941">
    <property type="protein sequence ID" value="CRY84591.1"/>
    <property type="molecule type" value="Genomic_DNA"/>
</dbReference>
<evidence type="ECO:0000313" key="3">
    <source>
        <dbReference type="Proteomes" id="UP000057820"/>
    </source>
</evidence>
<gene>
    <name evidence="2" type="ORF">ERS450000_06133</name>
</gene>
<feature type="compositionally biased region" description="Low complexity" evidence="1">
    <location>
        <begin position="73"/>
        <end position="98"/>
    </location>
</feature>
<keyword evidence="2" id="KW-0614">Plasmid</keyword>
<protein>
    <recommendedName>
        <fullName evidence="4">DUF4913 domain-containing protein</fullName>
    </recommendedName>
</protein>
<organism evidence="2 3">
    <name type="scientific">Nocardia farcinica</name>
    <dbReference type="NCBI Taxonomy" id="37329"/>
    <lineage>
        <taxon>Bacteria</taxon>
        <taxon>Bacillati</taxon>
        <taxon>Actinomycetota</taxon>
        <taxon>Actinomycetes</taxon>
        <taxon>Mycobacteriales</taxon>
        <taxon>Nocardiaceae</taxon>
        <taxon>Nocardia</taxon>
    </lineage>
</organism>
<feature type="region of interest" description="Disordered" evidence="1">
    <location>
        <begin position="73"/>
        <end position="100"/>
    </location>
</feature>
<dbReference type="InterPro" id="IPR032584">
    <property type="entry name" value="DUF4913"/>
</dbReference>
<dbReference type="Pfam" id="PF16259">
    <property type="entry name" value="DUF4913"/>
    <property type="match status" value="1"/>
</dbReference>
<dbReference type="KEGG" id="nfr:ERS450000_06133"/>
<evidence type="ECO:0000313" key="2">
    <source>
        <dbReference type="EMBL" id="CRY84591.1"/>
    </source>
</evidence>
<name>A0A0H5PQC6_NOCFR</name>
<accession>A0A0H5PQC6</accession>
<proteinExistence type="predicted"/>
<dbReference type="AlphaFoldDB" id="A0A0H5PQC6"/>
<evidence type="ECO:0000256" key="1">
    <source>
        <dbReference type="SAM" id="MobiDB-lite"/>
    </source>
</evidence>
<geneLocation type="plasmid" evidence="2">
    <name>4</name>
</geneLocation>
<dbReference type="RefSeq" id="WP_060595274.1">
    <property type="nucleotide sequence ID" value="NZ_CP031419.1"/>
</dbReference>
<evidence type="ECO:0008006" key="4">
    <source>
        <dbReference type="Google" id="ProtNLM"/>
    </source>
</evidence>
<sequence length="217" mass="23464">MSTESPDERVEELRNQVASLSEALVEMRNQHRLLSTKVERVDATAARSSQGLDEFETALGVLADRLASAAPGEAPAAAAPSGAGDGASSAPPAAIPDGADPDQIDMDVLLEWVIANIGEWAQRKLPRSTTSSANGAICWCSEWYEHPEAVTVLWSLRRSWLEAVVQPGAAMAVYFRDFFYPLLRNLTDPAGPFYACTPDKHDPEAKFVPVVPASFRP</sequence>
<reference evidence="3" key="1">
    <citation type="submission" date="2015-03" db="EMBL/GenBank/DDBJ databases">
        <authorList>
            <consortium name="Pathogen Informatics"/>
        </authorList>
    </citation>
    <scope>NUCLEOTIDE SEQUENCE [LARGE SCALE GENOMIC DNA]</scope>
    <source>
        <strain evidence="3">NCTC11134</strain>
        <plasmid evidence="3">4</plasmid>
    </source>
</reference>